<name>A0A929X0C1_9BACT</name>
<dbReference type="Proteomes" id="UP000704068">
    <property type="component" value="Unassembled WGS sequence"/>
</dbReference>
<dbReference type="GO" id="GO:0008483">
    <property type="term" value="F:transaminase activity"/>
    <property type="evidence" value="ECO:0007669"/>
    <property type="project" value="UniProtKB-KW"/>
</dbReference>
<keyword evidence="2" id="KW-0032">Aminotransferase</keyword>
<accession>A0A929X0C1</accession>
<protein>
    <submittedName>
        <fullName evidence="2">Aminotransferase</fullName>
    </submittedName>
</protein>
<dbReference type="AlphaFoldDB" id="A0A929X0C1"/>
<evidence type="ECO:0000313" key="3">
    <source>
        <dbReference type="Proteomes" id="UP000704068"/>
    </source>
</evidence>
<dbReference type="EMBL" id="JABZGR010000019">
    <property type="protein sequence ID" value="MBF0970691.1"/>
    <property type="molecule type" value="Genomic_DNA"/>
</dbReference>
<feature type="compositionally biased region" description="Polar residues" evidence="1">
    <location>
        <begin position="40"/>
        <end position="59"/>
    </location>
</feature>
<gene>
    <name evidence="2" type="ORF">HXK21_06580</name>
</gene>
<feature type="compositionally biased region" description="Low complexity" evidence="1">
    <location>
        <begin position="25"/>
        <end position="39"/>
    </location>
</feature>
<sequence>MPYLQPICTPINVQVESHLLGISAETTDPTEGGDPTGGDNSTPNPFASPSAEMQSYTEE</sequence>
<evidence type="ECO:0000256" key="1">
    <source>
        <dbReference type="SAM" id="MobiDB-lite"/>
    </source>
</evidence>
<feature type="region of interest" description="Disordered" evidence="1">
    <location>
        <begin position="21"/>
        <end position="59"/>
    </location>
</feature>
<comment type="caution">
    <text evidence="2">The sequence shown here is derived from an EMBL/GenBank/DDBJ whole genome shotgun (WGS) entry which is preliminary data.</text>
</comment>
<evidence type="ECO:0000313" key="2">
    <source>
        <dbReference type="EMBL" id="MBF0970691.1"/>
    </source>
</evidence>
<reference evidence="2" key="1">
    <citation type="submission" date="2020-04" db="EMBL/GenBank/DDBJ databases">
        <title>Deep metagenomics examines the oral microbiome during advanced dental caries in children, revealing novel taxa and co-occurrences with host molecules.</title>
        <authorList>
            <person name="Baker J.L."/>
            <person name="Morton J.T."/>
            <person name="Dinis M."/>
            <person name="Alvarez R."/>
            <person name="Tran N.C."/>
            <person name="Knight R."/>
            <person name="Edlund A."/>
        </authorList>
    </citation>
    <scope>NUCLEOTIDE SEQUENCE</scope>
    <source>
        <strain evidence="2">JCVI_34_bin.1</strain>
    </source>
</reference>
<proteinExistence type="predicted"/>
<organism evidence="2 3">
    <name type="scientific">Alloprevotella tannerae</name>
    <dbReference type="NCBI Taxonomy" id="76122"/>
    <lineage>
        <taxon>Bacteria</taxon>
        <taxon>Pseudomonadati</taxon>
        <taxon>Bacteroidota</taxon>
        <taxon>Bacteroidia</taxon>
        <taxon>Bacteroidales</taxon>
        <taxon>Prevotellaceae</taxon>
        <taxon>Alloprevotella</taxon>
    </lineage>
</organism>
<keyword evidence="2" id="KW-0808">Transferase</keyword>